<proteinExistence type="predicted"/>
<reference evidence="3" key="1">
    <citation type="submission" date="2016-06" db="UniProtKB">
        <authorList>
            <consortium name="WormBaseParasite"/>
        </authorList>
    </citation>
    <scope>IDENTIFICATION</scope>
</reference>
<evidence type="ECO:0000313" key="3">
    <source>
        <dbReference type="WBParaSite" id="ECPE_0000827001-mRNA-1"/>
    </source>
</evidence>
<keyword evidence="2" id="KW-1185">Reference proteome</keyword>
<protein>
    <submittedName>
        <fullName evidence="3">Adhesion G-protein coupled receptor D1</fullName>
    </submittedName>
</protein>
<gene>
    <name evidence="1" type="ORF">ECPE_LOCUS8246</name>
</gene>
<organism evidence="3">
    <name type="scientific">Echinostoma caproni</name>
    <dbReference type="NCBI Taxonomy" id="27848"/>
    <lineage>
        <taxon>Eukaryota</taxon>
        <taxon>Metazoa</taxon>
        <taxon>Spiralia</taxon>
        <taxon>Lophotrochozoa</taxon>
        <taxon>Platyhelminthes</taxon>
        <taxon>Trematoda</taxon>
        <taxon>Digenea</taxon>
        <taxon>Plagiorchiida</taxon>
        <taxon>Echinostomata</taxon>
        <taxon>Echinostomatoidea</taxon>
        <taxon>Echinostomatidae</taxon>
        <taxon>Echinostoma</taxon>
    </lineage>
</organism>
<dbReference type="Proteomes" id="UP000272942">
    <property type="component" value="Unassembled WGS sequence"/>
</dbReference>
<evidence type="ECO:0000313" key="1">
    <source>
        <dbReference type="EMBL" id="VDP83082.1"/>
    </source>
</evidence>
<name>A0A183AMR1_9TREM</name>
<accession>A0A183AMR1</accession>
<sequence>MSRTVWRARIYTRQTVVIVTYLLLNPWIYCHCVTQSTEHSKQSEETILQDFVQYIHNRGIFCSPTFAFSTDAGTGGQPERVPSSSIPAQANPAAPVDLAVTFHPVFHKLFVPKNLTRNYVLDVKNAVQLSQVLHRFHQNTHGLSETQANDLLRSFLNEAGSILRWEQNAWSSDSVQSTVFPNQTLSLSLLGIGMCSQGRLLGYVASSATVTHPASVRSKICAESGNLEVPQHNRFTFSTRKQERFTVFWLANQCESVPGQLSVIRLSVHPPDSSQKIQ</sequence>
<dbReference type="WBParaSite" id="ECPE_0000827001-mRNA-1">
    <property type="protein sequence ID" value="ECPE_0000827001-mRNA-1"/>
    <property type="gene ID" value="ECPE_0000827001"/>
</dbReference>
<evidence type="ECO:0000313" key="2">
    <source>
        <dbReference type="Proteomes" id="UP000272942"/>
    </source>
</evidence>
<dbReference type="EMBL" id="UZAN01045718">
    <property type="protein sequence ID" value="VDP83082.1"/>
    <property type="molecule type" value="Genomic_DNA"/>
</dbReference>
<reference evidence="1 2" key="2">
    <citation type="submission" date="2018-11" db="EMBL/GenBank/DDBJ databases">
        <authorList>
            <consortium name="Pathogen Informatics"/>
        </authorList>
    </citation>
    <scope>NUCLEOTIDE SEQUENCE [LARGE SCALE GENOMIC DNA]</scope>
    <source>
        <strain evidence="1 2">Egypt</strain>
    </source>
</reference>
<dbReference type="AlphaFoldDB" id="A0A183AMR1"/>